<evidence type="ECO:0000313" key="5">
    <source>
        <dbReference type="Proteomes" id="UP000030764"/>
    </source>
</evidence>
<reference evidence="3 5" key="1">
    <citation type="journal article" date="2014" name="Nat. Genet.">
        <title>Genome and transcriptome of the porcine whipworm Trichuris suis.</title>
        <authorList>
            <person name="Jex A.R."/>
            <person name="Nejsum P."/>
            <person name="Schwarz E.M."/>
            <person name="Hu L."/>
            <person name="Young N.D."/>
            <person name="Hall R.S."/>
            <person name="Korhonen P.K."/>
            <person name="Liao S."/>
            <person name="Thamsborg S."/>
            <person name="Xia J."/>
            <person name="Xu P."/>
            <person name="Wang S."/>
            <person name="Scheerlinck J.P."/>
            <person name="Hofmann A."/>
            <person name="Sternberg P.W."/>
            <person name="Wang J."/>
            <person name="Gasser R.B."/>
        </authorList>
    </citation>
    <scope>NUCLEOTIDE SEQUENCE [LARGE SCALE GENOMIC DNA]</scope>
    <source>
        <strain evidence="4">DCEP-RM93F</strain>
        <strain evidence="3">DCEP-RM93M</strain>
    </source>
</reference>
<name>A0A085LZH9_9BILA</name>
<dbReference type="PANTHER" id="PTHR20991">
    <property type="entry name" value="PARATHYROID HORMONE-RESPONSIVE B1 GENE"/>
    <property type="match status" value="1"/>
</dbReference>
<dbReference type="GO" id="GO:0060271">
    <property type="term" value="P:cilium assembly"/>
    <property type="evidence" value="ECO:0007669"/>
    <property type="project" value="TreeGrafter"/>
</dbReference>
<dbReference type="Proteomes" id="UP000030758">
    <property type="component" value="Unassembled WGS sequence"/>
</dbReference>
<evidence type="ECO:0000313" key="3">
    <source>
        <dbReference type="EMBL" id="KFD50375.1"/>
    </source>
</evidence>
<evidence type="ECO:0000313" key="4">
    <source>
        <dbReference type="EMBL" id="KFD65400.1"/>
    </source>
</evidence>
<proteinExistence type="predicted"/>
<protein>
    <recommendedName>
        <fullName evidence="2">PTHB1 hairpin domain-containing protein</fullName>
    </recommendedName>
</protein>
<dbReference type="GO" id="GO:0034464">
    <property type="term" value="C:BBSome"/>
    <property type="evidence" value="ECO:0007669"/>
    <property type="project" value="InterPro"/>
</dbReference>
<dbReference type="OrthoDB" id="10262646at2759"/>
<sequence length="229" mass="25751">MWLPFKEILKRLQEVRYDKGILNVTAVGVIPLDDYFKQLDAFFQLSEELARVQAELNGKAVEFRILERQFFINLKDSDSNLQTFQSTLQNTNKQLMSLADSARRMTESLENAANGLKASSQLLTDLLFLSFHLPNNLKMFVRSALTFDGNDIGGQKWIEKATKLMEMACRSFTNAEDISEPISAQPHENVQKFKKLLSMLVEKANAGNKKADNPGNPVHESPGHSVGSS</sequence>
<accession>A0A085LZH9</accession>
<keyword evidence="5" id="KW-1185">Reference proteome</keyword>
<dbReference type="GO" id="GO:0016020">
    <property type="term" value="C:membrane"/>
    <property type="evidence" value="ECO:0007669"/>
    <property type="project" value="TreeGrafter"/>
</dbReference>
<evidence type="ECO:0000259" key="2">
    <source>
        <dbReference type="Pfam" id="PF23338"/>
    </source>
</evidence>
<dbReference type="InterPro" id="IPR026511">
    <property type="entry name" value="PTHB1"/>
</dbReference>
<dbReference type="Proteomes" id="UP000030764">
    <property type="component" value="Unassembled WGS sequence"/>
</dbReference>
<gene>
    <name evidence="3" type="ORF">M513_08757</name>
    <name evidence="4" type="ORF">M514_08757</name>
</gene>
<organism evidence="3 5">
    <name type="scientific">Trichuris suis</name>
    <name type="common">pig whipworm</name>
    <dbReference type="NCBI Taxonomy" id="68888"/>
    <lineage>
        <taxon>Eukaryota</taxon>
        <taxon>Metazoa</taxon>
        <taxon>Ecdysozoa</taxon>
        <taxon>Nematoda</taxon>
        <taxon>Enoplea</taxon>
        <taxon>Dorylaimia</taxon>
        <taxon>Trichinellida</taxon>
        <taxon>Trichuridae</taxon>
        <taxon>Trichuris</taxon>
    </lineage>
</organism>
<dbReference type="EMBL" id="KL367539">
    <property type="protein sequence ID" value="KFD65400.1"/>
    <property type="molecule type" value="Genomic_DNA"/>
</dbReference>
<dbReference type="Pfam" id="PF23338">
    <property type="entry name" value="PTHB1_hp"/>
    <property type="match status" value="1"/>
</dbReference>
<dbReference type="EMBL" id="KL363254">
    <property type="protein sequence ID" value="KFD50375.1"/>
    <property type="molecule type" value="Genomic_DNA"/>
</dbReference>
<feature type="non-terminal residue" evidence="3">
    <location>
        <position position="229"/>
    </location>
</feature>
<dbReference type="AlphaFoldDB" id="A0A085LZH9"/>
<evidence type="ECO:0000256" key="1">
    <source>
        <dbReference type="SAM" id="MobiDB-lite"/>
    </source>
</evidence>
<feature type="region of interest" description="Disordered" evidence="1">
    <location>
        <begin position="204"/>
        <end position="229"/>
    </location>
</feature>
<dbReference type="PANTHER" id="PTHR20991:SF0">
    <property type="entry name" value="PROTEIN PTHB1"/>
    <property type="match status" value="1"/>
</dbReference>
<feature type="domain" description="PTHB1 hairpin" evidence="2">
    <location>
        <begin position="30"/>
        <end position="127"/>
    </location>
</feature>
<dbReference type="InterPro" id="IPR055363">
    <property type="entry name" value="PTHB1_hp_dom"/>
</dbReference>